<accession>A0A5T4LQR1</accession>
<dbReference type="GO" id="GO:0006355">
    <property type="term" value="P:regulation of DNA-templated transcription"/>
    <property type="evidence" value="ECO:0007669"/>
    <property type="project" value="InterPro"/>
</dbReference>
<dbReference type="EMBL" id="AAGACD010000016">
    <property type="protein sequence ID" value="EBL7519096.1"/>
    <property type="molecule type" value="Genomic_DNA"/>
</dbReference>
<evidence type="ECO:0000256" key="1">
    <source>
        <dbReference type="ARBA" id="ARBA00023015"/>
    </source>
</evidence>
<reference evidence="3" key="1">
    <citation type="submission" date="2018-07" db="EMBL/GenBank/DDBJ databases">
        <authorList>
            <consortium name="PulseNet: The National Subtyping Network for Foodborne Disease Surveillance"/>
            <person name="Tarr C.L."/>
            <person name="Trees E."/>
            <person name="Katz L.S."/>
            <person name="Carleton-Romer H.A."/>
            <person name="Stroika S."/>
            <person name="Kucerova Z."/>
            <person name="Roache K.F."/>
            <person name="Sabol A.L."/>
            <person name="Besser J."/>
            <person name="Gerner-Smidt P."/>
        </authorList>
    </citation>
    <scope>NUCLEOTIDE SEQUENCE</scope>
    <source>
        <strain evidence="3">PNUSAS031704</strain>
    </source>
</reference>
<dbReference type="InterPro" id="IPR053721">
    <property type="entry name" value="Fimbrial_Adhesin_Reg"/>
</dbReference>
<dbReference type="PRINTS" id="PR01554">
    <property type="entry name" value="FIMREGULATRY"/>
</dbReference>
<comment type="caution">
    <text evidence="3">The sequence shown here is derived from an EMBL/GenBank/DDBJ whole genome shotgun (WGS) entry which is preliminary data.</text>
</comment>
<keyword evidence="1" id="KW-0805">Transcription regulation</keyword>
<proteinExistence type="predicted"/>
<dbReference type="Gene3D" id="1.10.10.2690">
    <property type="match status" value="1"/>
</dbReference>
<gene>
    <name evidence="3" type="ORF">C1B90_24055</name>
</gene>
<keyword evidence="2" id="KW-0804">Transcription</keyword>
<evidence type="ECO:0000313" key="3">
    <source>
        <dbReference type="EMBL" id="EBL7519096.1"/>
    </source>
</evidence>
<evidence type="ECO:0000256" key="2">
    <source>
        <dbReference type="ARBA" id="ARBA00023163"/>
    </source>
</evidence>
<name>A0A5T4LQR1_SALER</name>
<protein>
    <submittedName>
        <fullName evidence="3">Uncharacterized protein</fullName>
    </submittedName>
</protein>
<dbReference type="InterPro" id="IPR004356">
    <property type="entry name" value="Adhesin_operon_reg_prot"/>
</dbReference>
<dbReference type="Pfam" id="PF03333">
    <property type="entry name" value="PapB"/>
    <property type="match status" value="1"/>
</dbReference>
<sequence>MYGGSDFSADDTDRNCSRLIGSLHQGAVSPEKFNLLIDISNIYSERIVRALELYLVRGLDRTPACEQAGISKSCFSVKLRRIQDVSRTVVRLYRWYSPPGLEMVKGGQTYHE</sequence>
<organism evidence="3">
    <name type="scientific">Salmonella enterica</name>
    <name type="common">Salmonella choleraesuis</name>
    <dbReference type="NCBI Taxonomy" id="28901"/>
    <lineage>
        <taxon>Bacteria</taxon>
        <taxon>Pseudomonadati</taxon>
        <taxon>Pseudomonadota</taxon>
        <taxon>Gammaproteobacteria</taxon>
        <taxon>Enterobacterales</taxon>
        <taxon>Enterobacteriaceae</taxon>
        <taxon>Salmonella</taxon>
    </lineage>
</organism>
<dbReference type="AlphaFoldDB" id="A0A5T4LQR1"/>